<dbReference type="InterPro" id="IPR050509">
    <property type="entry name" value="CoA-transferase_III"/>
</dbReference>
<evidence type="ECO:0000313" key="2">
    <source>
        <dbReference type="EMBL" id="PJK30928.1"/>
    </source>
</evidence>
<name>A0A2M9G5D6_9PROT</name>
<comment type="caution">
    <text evidence="2">The sequence shown here is derived from an EMBL/GenBank/DDBJ whole genome shotgun (WGS) entry which is preliminary data.</text>
</comment>
<dbReference type="EMBL" id="PHIG01000011">
    <property type="protein sequence ID" value="PJK30928.1"/>
    <property type="molecule type" value="Genomic_DNA"/>
</dbReference>
<evidence type="ECO:0000256" key="1">
    <source>
        <dbReference type="SAM" id="MobiDB-lite"/>
    </source>
</evidence>
<dbReference type="InterPro" id="IPR023606">
    <property type="entry name" value="CoA-Trfase_III_dom_1_sf"/>
</dbReference>
<proteinExistence type="predicted"/>
<organism evidence="2 3">
    <name type="scientific">Minwuia thermotolerans</name>
    <dbReference type="NCBI Taxonomy" id="2056226"/>
    <lineage>
        <taxon>Bacteria</taxon>
        <taxon>Pseudomonadati</taxon>
        <taxon>Pseudomonadota</taxon>
        <taxon>Alphaproteobacteria</taxon>
        <taxon>Minwuiales</taxon>
        <taxon>Minwuiaceae</taxon>
        <taxon>Minwuia</taxon>
    </lineage>
</organism>
<protein>
    <submittedName>
        <fullName evidence="2">Carnitine dehydratase</fullName>
    </submittedName>
</protein>
<dbReference type="Proteomes" id="UP000229498">
    <property type="component" value="Unassembled WGS sequence"/>
</dbReference>
<dbReference type="RefSeq" id="WP_109792603.1">
    <property type="nucleotide sequence ID" value="NZ_PHIG01000011.1"/>
</dbReference>
<dbReference type="OrthoDB" id="7488526at2"/>
<accession>A0A2M9G5D6</accession>
<evidence type="ECO:0000313" key="3">
    <source>
        <dbReference type="Proteomes" id="UP000229498"/>
    </source>
</evidence>
<sequence length="392" mass="42595">MGILDGLKVIDAASFIAGPSAATLLGDFGADVIKVEPPGGDGYRRLLGLPGFPTADVDYHWQLDNRNKLGLALDLRDDADRQVFLDLAAQADVLVVNHPLPVRRKLGIAWGDLRGLNPGLIYASLTGFGETGPEADSPGFDLSTYWARSGLMDQVRPDMDGPPAPSVAGQGDHPTGVALFGAIMLALYERQSTGRGREVQSSLIANGLWSNACLAQAALAGGDIPRRRPRHAPFSALVNTYRARDRKWFIVSALEPERDWQRLLRVIEHPGLADDPRFSAIEGRRENAAALTTLLDDIFLERDWPDWRARFEAERLSVGPVYSPQDAVADAQARPSAAVRRTADGALMAEVIDSPLWLEGEAKRPAGRAPATDEHGKLIRSALKDGRSPWRP</sequence>
<dbReference type="Gene3D" id="3.40.50.10540">
    <property type="entry name" value="Crotonobetainyl-coa:carnitine coa-transferase, domain 1"/>
    <property type="match status" value="1"/>
</dbReference>
<dbReference type="InterPro" id="IPR003673">
    <property type="entry name" value="CoA-Trfase_fam_III"/>
</dbReference>
<keyword evidence="3" id="KW-1185">Reference proteome</keyword>
<dbReference type="Gene3D" id="3.30.1540.10">
    <property type="entry name" value="formyl-coa transferase, domain 3"/>
    <property type="match status" value="1"/>
</dbReference>
<feature type="region of interest" description="Disordered" evidence="1">
    <location>
        <begin position="363"/>
        <end position="392"/>
    </location>
</feature>
<reference evidence="2 3" key="1">
    <citation type="submission" date="2017-11" db="EMBL/GenBank/DDBJ databases">
        <title>Draft genome sequence of Rhizobiales bacterium SY3-13.</title>
        <authorList>
            <person name="Sun C."/>
        </authorList>
    </citation>
    <scope>NUCLEOTIDE SEQUENCE [LARGE SCALE GENOMIC DNA]</scope>
    <source>
        <strain evidence="2 3">SY3-13</strain>
    </source>
</reference>
<dbReference type="InterPro" id="IPR044855">
    <property type="entry name" value="CoA-Trfase_III_dom3_sf"/>
</dbReference>
<dbReference type="GO" id="GO:0003824">
    <property type="term" value="F:catalytic activity"/>
    <property type="evidence" value="ECO:0007669"/>
    <property type="project" value="InterPro"/>
</dbReference>
<dbReference type="Pfam" id="PF02515">
    <property type="entry name" value="CoA_transf_3"/>
    <property type="match status" value="1"/>
</dbReference>
<gene>
    <name evidence="2" type="ORF">CVT23_03430</name>
</gene>
<dbReference type="SUPFAM" id="SSF89796">
    <property type="entry name" value="CoA-transferase family III (CaiB/BaiF)"/>
    <property type="match status" value="1"/>
</dbReference>
<dbReference type="PANTHER" id="PTHR48228">
    <property type="entry name" value="SUCCINYL-COA--D-CITRAMALATE COA-TRANSFERASE"/>
    <property type="match status" value="1"/>
</dbReference>
<dbReference type="PANTHER" id="PTHR48228:SF2">
    <property type="entry name" value="E-CINNAMOYL-COA:R-PHENYLLACTATE COA TRANSFERASE LARGE SUBUNIT"/>
    <property type="match status" value="1"/>
</dbReference>
<dbReference type="AlphaFoldDB" id="A0A2M9G5D6"/>
<feature type="compositionally biased region" description="Basic and acidic residues" evidence="1">
    <location>
        <begin position="371"/>
        <end position="392"/>
    </location>
</feature>